<proteinExistence type="inferred from homology"/>
<keyword evidence="4" id="KW-0479">Metal-binding</keyword>
<dbReference type="SUPFAM" id="SSF140864">
    <property type="entry name" value="TROVE domain-like"/>
    <property type="match status" value="1"/>
</dbReference>
<evidence type="ECO:0000256" key="4">
    <source>
        <dbReference type="ARBA" id="ARBA00022723"/>
    </source>
</evidence>
<comment type="caution">
    <text evidence="8">The sequence shown here is derived from an EMBL/GenBank/DDBJ whole genome shotgun (WGS) entry which is preliminary data.</text>
</comment>
<name>A0ABS1NP61_9ACTN</name>
<dbReference type="PANTHER" id="PTHR14202">
    <property type="entry name" value="60 KDA RIBONUCLEOPROTEIN SSA/RO"/>
    <property type="match status" value="1"/>
</dbReference>
<keyword evidence="9" id="KW-1185">Reference proteome</keyword>
<evidence type="ECO:0000256" key="6">
    <source>
        <dbReference type="ARBA" id="ARBA00023274"/>
    </source>
</evidence>
<accession>A0ABS1NP61</accession>
<dbReference type="Proteomes" id="UP000634229">
    <property type="component" value="Unassembled WGS sequence"/>
</dbReference>
<dbReference type="SUPFAM" id="SSF53300">
    <property type="entry name" value="vWA-like"/>
    <property type="match status" value="1"/>
</dbReference>
<dbReference type="Gene3D" id="3.40.50.410">
    <property type="entry name" value="von Willebrand factor, type A domain"/>
    <property type="match status" value="1"/>
</dbReference>
<dbReference type="InterPro" id="IPR040322">
    <property type="entry name" value="TROVE2"/>
</dbReference>
<evidence type="ECO:0000256" key="5">
    <source>
        <dbReference type="ARBA" id="ARBA00022884"/>
    </source>
</evidence>
<evidence type="ECO:0000313" key="8">
    <source>
        <dbReference type="EMBL" id="MBL1101886.1"/>
    </source>
</evidence>
<evidence type="ECO:0000256" key="2">
    <source>
        <dbReference type="ARBA" id="ARBA00007814"/>
    </source>
</evidence>
<comment type="similarity">
    <text evidence="2">Belongs to the Ro 60 kDa family.</text>
</comment>
<dbReference type="RefSeq" id="WP_201881823.1">
    <property type="nucleotide sequence ID" value="NZ_JAERRF010000034.1"/>
</dbReference>
<organism evidence="8 9">
    <name type="scientific">Streptomyces coffeae</name>
    <dbReference type="NCBI Taxonomy" id="621382"/>
    <lineage>
        <taxon>Bacteria</taxon>
        <taxon>Bacillati</taxon>
        <taxon>Actinomycetota</taxon>
        <taxon>Actinomycetes</taxon>
        <taxon>Kitasatosporales</taxon>
        <taxon>Streptomycetaceae</taxon>
        <taxon>Streptomyces</taxon>
    </lineage>
</organism>
<dbReference type="EMBL" id="JAERRF010000034">
    <property type="protein sequence ID" value="MBL1101886.1"/>
    <property type="molecule type" value="Genomic_DNA"/>
</dbReference>
<dbReference type="Pfam" id="PF05731">
    <property type="entry name" value="TROVE"/>
    <property type="match status" value="1"/>
</dbReference>
<evidence type="ECO:0000313" key="9">
    <source>
        <dbReference type="Proteomes" id="UP000634229"/>
    </source>
</evidence>
<reference evidence="8 9" key="1">
    <citation type="submission" date="2021-01" db="EMBL/GenBank/DDBJ databases">
        <title>WGS of actinomycetes isolated from Thailand.</title>
        <authorList>
            <person name="Thawai C."/>
        </authorList>
    </citation>
    <scope>NUCLEOTIDE SEQUENCE [LARGE SCALE GENOMIC DNA]</scope>
    <source>
        <strain evidence="8 9">CA1R205</strain>
    </source>
</reference>
<evidence type="ECO:0000256" key="3">
    <source>
        <dbReference type="ARBA" id="ARBA00022490"/>
    </source>
</evidence>
<evidence type="ECO:0000256" key="1">
    <source>
        <dbReference type="ARBA" id="ARBA00004496"/>
    </source>
</evidence>
<comment type="subcellular location">
    <subcellularLocation>
        <location evidence="1">Cytoplasm</location>
    </subcellularLocation>
</comment>
<dbReference type="PANTHER" id="PTHR14202:SF0">
    <property type="entry name" value="RNA-BINDING PROTEIN RO60"/>
    <property type="match status" value="1"/>
</dbReference>
<keyword evidence="6" id="KW-0687">Ribonucleoprotein</keyword>
<evidence type="ECO:0000259" key="7">
    <source>
        <dbReference type="PROSITE" id="PS50988"/>
    </source>
</evidence>
<dbReference type="InterPro" id="IPR037214">
    <property type="entry name" value="TROVE_dom_sf"/>
</dbReference>
<dbReference type="PROSITE" id="PS50988">
    <property type="entry name" value="TROVE"/>
    <property type="match status" value="1"/>
</dbReference>
<keyword evidence="3" id="KW-0963">Cytoplasm</keyword>
<keyword evidence="5" id="KW-0694">RNA-binding</keyword>
<dbReference type="InterPro" id="IPR036465">
    <property type="entry name" value="vWFA_dom_sf"/>
</dbReference>
<feature type="domain" description="TROVE" evidence="7">
    <location>
        <begin position="14"/>
        <end position="350"/>
    </location>
</feature>
<protein>
    <submittedName>
        <fullName evidence="8">TROVE domain-containing protein</fullName>
    </submittedName>
</protein>
<dbReference type="InterPro" id="IPR008858">
    <property type="entry name" value="TROVE_dom"/>
</dbReference>
<sequence>MSKFNRAQRRATTATTYEGGAAVTRDAKSELVLLAVVNMVGERTFYESSDDRDHRFRDLVHAVAVEDADWTARFITWLRAEAQMRSASLVAAAEAVMARLVTGLHGDNRRIVDAACLRADEPGELLAYWIGAYGRAVPKPVKRGLADAVRRLYTERALLKYDTGSHGFRFADVLELVHAAPDPDKPWQGELFRHALDRRHQKDAAPPVSLRTLRARARLMALPRWERRAVLERPDAAEALAAAGMTWEATAGWLQGPMDAVAWQAVLPSMGYMALLRNLRNFDQAGGTGLPDEVAETIAARLADPAEVARSRQFPYRFLSAYRAAPSLRWGHALDKALTAATASVPKLPGRTLVLVDTSASMRGTVSGRSQVRHVDIGALFAVALAHRGCQVDLVGFATGHFTHRLTPGGSALRGIEEFCARIGEVGHGTELAAALRNTYRDHDRVVVISDMQAMPFVDGGRSAPASEVVPARVPVFGVNTTGYAASSIDTRRPNRYEIGGFSDKLFTMVGLLSERGGGGRTVWPWEERQDTAA</sequence>
<gene>
    <name evidence="8" type="ORF">JK363_35690</name>
</gene>